<name>A0A7R8W3K1_9CRUS</name>
<dbReference type="GO" id="GO:0003723">
    <property type="term" value="F:RNA binding"/>
    <property type="evidence" value="ECO:0007669"/>
    <property type="project" value="TreeGrafter"/>
</dbReference>
<dbReference type="EMBL" id="OB660322">
    <property type="protein sequence ID" value="CAD7224172.1"/>
    <property type="molecule type" value="Genomic_DNA"/>
</dbReference>
<reference evidence="2" key="1">
    <citation type="submission" date="2020-11" db="EMBL/GenBank/DDBJ databases">
        <authorList>
            <person name="Tran Van P."/>
        </authorList>
    </citation>
    <scope>NUCLEOTIDE SEQUENCE</scope>
</reference>
<organism evidence="2">
    <name type="scientific">Cyprideis torosa</name>
    <dbReference type="NCBI Taxonomy" id="163714"/>
    <lineage>
        <taxon>Eukaryota</taxon>
        <taxon>Metazoa</taxon>
        <taxon>Ecdysozoa</taxon>
        <taxon>Arthropoda</taxon>
        <taxon>Crustacea</taxon>
        <taxon>Oligostraca</taxon>
        <taxon>Ostracoda</taxon>
        <taxon>Podocopa</taxon>
        <taxon>Podocopida</taxon>
        <taxon>Cytherocopina</taxon>
        <taxon>Cytheroidea</taxon>
        <taxon>Cytherideidae</taxon>
        <taxon>Cyprideis</taxon>
    </lineage>
</organism>
<evidence type="ECO:0000256" key="1">
    <source>
        <dbReference type="SAM" id="MobiDB-lite"/>
    </source>
</evidence>
<dbReference type="GO" id="GO:0005739">
    <property type="term" value="C:mitochondrion"/>
    <property type="evidence" value="ECO:0007669"/>
    <property type="project" value="InterPro"/>
</dbReference>
<accession>A0A7R8W3K1</accession>
<dbReference type="GO" id="GO:0007005">
    <property type="term" value="P:mitochondrion organization"/>
    <property type="evidence" value="ECO:0007669"/>
    <property type="project" value="TreeGrafter"/>
</dbReference>
<dbReference type="NCBIfam" id="TIGR00756">
    <property type="entry name" value="PPR"/>
    <property type="match status" value="1"/>
</dbReference>
<feature type="region of interest" description="Disordered" evidence="1">
    <location>
        <begin position="443"/>
        <end position="501"/>
    </location>
</feature>
<feature type="region of interest" description="Disordered" evidence="1">
    <location>
        <begin position="382"/>
        <end position="411"/>
    </location>
</feature>
<feature type="compositionally biased region" description="Gly residues" evidence="1">
    <location>
        <begin position="481"/>
        <end position="490"/>
    </location>
</feature>
<dbReference type="GO" id="GO:0050684">
    <property type="term" value="P:regulation of mRNA processing"/>
    <property type="evidence" value="ECO:0007669"/>
    <property type="project" value="InterPro"/>
</dbReference>
<feature type="compositionally biased region" description="Gly residues" evidence="1">
    <location>
        <begin position="447"/>
        <end position="462"/>
    </location>
</feature>
<dbReference type="InterPro" id="IPR034629">
    <property type="entry name" value="PTCD2"/>
</dbReference>
<sequence>MGTYTRHVVSALFSGSRHSLRSKCSSSFVNGGPSLFSPTVLPLVRSISSTPLLRLYTPNTLGMDGFKIAQDGVRVQFGPAVEKFKERMGKVIAGEISETKETMVFTEDLKHMIYLAETAEDADVVCEMVRLFYKQNQSLRFGGFVFGPVVMRMFYGLEMPQKAYELILDKELDGFFNQIVSYNVCMDALYKAGMYKEVLDLFDDIRMKEFCRERFPKSPTNLAFAAAYKLGTPEAFQKVKDWFVEAHKADSPLLRKAHGIAALFAIQQGEPMVGVEFARVGSVWSVVSCRIAGFADADRTQEALNELSRVLERSSTVKVIIARDAMEKLKASVERSNDEQAKENYQKALEFIAKQSNVSADSETLEEMVLRPIDAFSREDRRTMDQDDVGTPYRDGPGVNRRFGGQDNRVNRWGGSMREGYEERNRGFGGGYMGDERRGGGYRREGGYMGGQRGGYGGSRYGGGREDEDYDFQDRNRGRSRGYGGGGGGWQRRPGLVDMDE</sequence>
<evidence type="ECO:0000313" key="2">
    <source>
        <dbReference type="EMBL" id="CAD7224172.1"/>
    </source>
</evidence>
<dbReference type="PANTHER" id="PTHR14700">
    <property type="entry name" value="PENTATRICOPEPTIDE REPEAT-CONTAINING PROTEIN 2, MITOCHONDRIAL"/>
    <property type="match status" value="1"/>
</dbReference>
<dbReference type="InterPro" id="IPR002885">
    <property type="entry name" value="PPR_rpt"/>
</dbReference>
<protein>
    <submittedName>
        <fullName evidence="2">Uncharacterized protein</fullName>
    </submittedName>
</protein>
<dbReference type="OrthoDB" id="6073372at2759"/>
<dbReference type="AlphaFoldDB" id="A0A7R8W3K1"/>
<proteinExistence type="predicted"/>
<gene>
    <name evidence="2" type="ORF">CTOB1V02_LOCUS2142</name>
</gene>
<dbReference type="PANTHER" id="PTHR14700:SF0">
    <property type="entry name" value="PENTATRICOPEPTIDE REPEAT-CONTAINING PROTEIN 2, MITOCHONDRIAL"/>
    <property type="match status" value="1"/>
</dbReference>